<feature type="coiled-coil region" evidence="16">
    <location>
        <begin position="691"/>
        <end position="718"/>
    </location>
</feature>
<feature type="compositionally biased region" description="Polar residues" evidence="17">
    <location>
        <begin position="3104"/>
        <end position="3116"/>
    </location>
</feature>
<feature type="region of interest" description="Disordered" evidence="17">
    <location>
        <begin position="4072"/>
        <end position="4099"/>
    </location>
</feature>
<evidence type="ECO:0000259" key="18">
    <source>
        <dbReference type="PROSITE" id="PS50067"/>
    </source>
</evidence>
<dbReference type="Gene3D" id="3.40.850.10">
    <property type="entry name" value="Kinesin motor domain"/>
    <property type="match status" value="1"/>
</dbReference>
<evidence type="ECO:0000256" key="13">
    <source>
        <dbReference type="ARBA" id="ARBA00070248"/>
    </source>
</evidence>
<feature type="region of interest" description="Disordered" evidence="17">
    <location>
        <begin position="3059"/>
        <end position="3125"/>
    </location>
</feature>
<feature type="region of interest" description="Disordered" evidence="17">
    <location>
        <begin position="2869"/>
        <end position="2932"/>
    </location>
</feature>
<dbReference type="SMART" id="SM00129">
    <property type="entry name" value="KISc"/>
    <property type="match status" value="1"/>
</dbReference>
<feature type="compositionally biased region" description="Polar residues" evidence="17">
    <location>
        <begin position="3926"/>
        <end position="3936"/>
    </location>
</feature>
<evidence type="ECO:0000256" key="3">
    <source>
        <dbReference type="ARBA" id="ARBA00022490"/>
    </source>
</evidence>
<dbReference type="GeneID" id="109384030"/>
<feature type="region of interest" description="Disordered" evidence="17">
    <location>
        <begin position="3185"/>
        <end position="3435"/>
    </location>
</feature>
<dbReference type="OrthoDB" id="3176171at2759"/>
<feature type="region of interest" description="Disordered" evidence="17">
    <location>
        <begin position="1115"/>
        <end position="1174"/>
    </location>
</feature>
<keyword evidence="8 15" id="KW-0505">Motor protein</keyword>
<evidence type="ECO:0000313" key="20">
    <source>
        <dbReference type="Proteomes" id="UP000694851"/>
    </source>
</evidence>
<dbReference type="PROSITE" id="PS50848">
    <property type="entry name" value="START"/>
    <property type="match status" value="1"/>
</dbReference>
<evidence type="ECO:0000256" key="9">
    <source>
        <dbReference type="ARBA" id="ARBA00023212"/>
    </source>
</evidence>
<dbReference type="InterPro" id="IPR019821">
    <property type="entry name" value="Kinesin_motor_CS"/>
</dbReference>
<feature type="compositionally biased region" description="Polar residues" evidence="17">
    <location>
        <begin position="849"/>
        <end position="861"/>
    </location>
</feature>
<feature type="compositionally biased region" description="Basic and acidic residues" evidence="17">
    <location>
        <begin position="928"/>
        <end position="937"/>
    </location>
</feature>
<dbReference type="GO" id="GO:0051225">
    <property type="term" value="P:spindle assembly"/>
    <property type="evidence" value="ECO:0007669"/>
    <property type="project" value="TreeGrafter"/>
</dbReference>
<feature type="region of interest" description="Disordered" evidence="17">
    <location>
        <begin position="2465"/>
        <end position="2501"/>
    </location>
</feature>
<evidence type="ECO:0000259" key="19">
    <source>
        <dbReference type="PROSITE" id="PS50848"/>
    </source>
</evidence>
<dbReference type="Pfam" id="PF00498">
    <property type="entry name" value="FHA"/>
    <property type="match status" value="1"/>
</dbReference>
<evidence type="ECO:0000256" key="5">
    <source>
        <dbReference type="ARBA" id="ARBA00022741"/>
    </source>
</evidence>
<dbReference type="InterPro" id="IPR036961">
    <property type="entry name" value="Kinesin_motor_dom_sf"/>
</dbReference>
<feature type="compositionally biased region" description="Polar residues" evidence="17">
    <location>
        <begin position="2573"/>
        <end position="2589"/>
    </location>
</feature>
<feature type="compositionally biased region" description="Polar residues" evidence="17">
    <location>
        <begin position="3965"/>
        <end position="3974"/>
    </location>
</feature>
<feature type="region of interest" description="Disordered" evidence="17">
    <location>
        <begin position="3678"/>
        <end position="3708"/>
    </location>
</feature>
<dbReference type="CDD" id="cd22731">
    <property type="entry name" value="FHA_KIF16A_STARD9"/>
    <property type="match status" value="1"/>
</dbReference>
<proteinExistence type="inferred from homology"/>
<feature type="region of interest" description="Disordered" evidence="17">
    <location>
        <begin position="2102"/>
        <end position="2126"/>
    </location>
</feature>
<dbReference type="RefSeq" id="XP_019500500.1">
    <property type="nucleotide sequence ID" value="XM_019644955.1"/>
</dbReference>
<feature type="compositionally biased region" description="Polar residues" evidence="17">
    <location>
        <begin position="2436"/>
        <end position="2451"/>
    </location>
</feature>
<feature type="compositionally biased region" description="Basic and acidic residues" evidence="17">
    <location>
        <begin position="4151"/>
        <end position="4161"/>
    </location>
</feature>
<reference evidence="21" key="1">
    <citation type="submission" date="2025-08" db="UniProtKB">
        <authorList>
            <consortium name="RefSeq"/>
        </authorList>
    </citation>
    <scope>IDENTIFICATION</scope>
    <source>
        <tissue evidence="21">Muscle</tissue>
    </source>
</reference>
<dbReference type="GO" id="GO:0008017">
    <property type="term" value="F:microtubule binding"/>
    <property type="evidence" value="ECO:0007669"/>
    <property type="project" value="InterPro"/>
</dbReference>
<feature type="region of interest" description="Disordered" evidence="17">
    <location>
        <begin position="912"/>
        <end position="1103"/>
    </location>
</feature>
<dbReference type="PROSITE" id="PS50067">
    <property type="entry name" value="KINESIN_MOTOR_2"/>
    <property type="match status" value="1"/>
</dbReference>
<feature type="compositionally biased region" description="Polar residues" evidence="17">
    <location>
        <begin position="883"/>
        <end position="893"/>
    </location>
</feature>
<dbReference type="SUPFAM" id="SSF52540">
    <property type="entry name" value="P-loop containing nucleoside triphosphate hydrolases"/>
    <property type="match status" value="1"/>
</dbReference>
<feature type="region of interest" description="Disordered" evidence="17">
    <location>
        <begin position="2418"/>
        <end position="2451"/>
    </location>
</feature>
<evidence type="ECO:0000256" key="12">
    <source>
        <dbReference type="ARBA" id="ARBA00057304"/>
    </source>
</evidence>
<keyword evidence="5 15" id="KW-0547">Nucleotide-binding</keyword>
<feature type="region of interest" description="Disordered" evidence="17">
    <location>
        <begin position="3554"/>
        <end position="3590"/>
    </location>
</feature>
<comment type="subunit">
    <text evidence="11">Interacts with ATAD3A.</text>
</comment>
<keyword evidence="4" id="KW-0597">Phosphoprotein</keyword>
<feature type="compositionally biased region" description="Low complexity" evidence="17">
    <location>
        <begin position="869"/>
        <end position="880"/>
    </location>
</feature>
<feature type="compositionally biased region" description="Polar residues" evidence="17">
    <location>
        <begin position="917"/>
        <end position="926"/>
    </location>
</feature>
<dbReference type="GO" id="GO:0008289">
    <property type="term" value="F:lipid binding"/>
    <property type="evidence" value="ECO:0007669"/>
    <property type="project" value="InterPro"/>
</dbReference>
<dbReference type="GO" id="GO:0005524">
    <property type="term" value="F:ATP binding"/>
    <property type="evidence" value="ECO:0007669"/>
    <property type="project" value="UniProtKB-UniRule"/>
</dbReference>
<feature type="region of interest" description="Disordered" evidence="17">
    <location>
        <begin position="1931"/>
        <end position="1987"/>
    </location>
</feature>
<dbReference type="SUPFAM" id="SSF55961">
    <property type="entry name" value="Bet v1-like"/>
    <property type="match status" value="1"/>
</dbReference>
<dbReference type="InterPro" id="IPR002913">
    <property type="entry name" value="START_lipid-bd_dom"/>
</dbReference>
<keyword evidence="10" id="KW-0539">Nucleus</keyword>
<dbReference type="InterPro" id="IPR008984">
    <property type="entry name" value="SMAD_FHA_dom_sf"/>
</dbReference>
<feature type="compositionally biased region" description="Polar residues" evidence="17">
    <location>
        <begin position="2465"/>
        <end position="2475"/>
    </location>
</feature>
<dbReference type="PROSITE" id="PS00411">
    <property type="entry name" value="KINESIN_MOTOR_1"/>
    <property type="match status" value="1"/>
</dbReference>
<evidence type="ECO:0000256" key="2">
    <source>
        <dbReference type="ARBA" id="ARBA00004123"/>
    </source>
</evidence>
<feature type="compositionally biased region" description="Polar residues" evidence="17">
    <location>
        <begin position="2629"/>
        <end position="2641"/>
    </location>
</feature>
<dbReference type="FunFam" id="2.60.200.20:FF:000005">
    <property type="entry name" value="Kinesin family member 16B"/>
    <property type="match status" value="1"/>
</dbReference>
<feature type="compositionally biased region" description="Basic and acidic residues" evidence="17">
    <location>
        <begin position="3946"/>
        <end position="3959"/>
    </location>
</feature>
<feature type="compositionally biased region" description="Basic and acidic residues" evidence="17">
    <location>
        <begin position="2213"/>
        <end position="2224"/>
    </location>
</feature>
<name>A0A8B7RMN2_HIPAR</name>
<feature type="region of interest" description="Disordered" evidence="17">
    <location>
        <begin position="2629"/>
        <end position="2661"/>
    </location>
</feature>
<feature type="region of interest" description="Disordered" evidence="17">
    <location>
        <begin position="3767"/>
        <end position="3867"/>
    </location>
</feature>
<evidence type="ECO:0000256" key="11">
    <source>
        <dbReference type="ARBA" id="ARBA00038673"/>
    </source>
</evidence>
<evidence type="ECO:0000256" key="1">
    <source>
        <dbReference type="ARBA" id="ARBA00004114"/>
    </source>
</evidence>
<accession>A0A8B7RMN2</accession>
<dbReference type="GO" id="GO:0003777">
    <property type="term" value="F:microtubule motor activity"/>
    <property type="evidence" value="ECO:0007669"/>
    <property type="project" value="InterPro"/>
</dbReference>
<evidence type="ECO:0000256" key="14">
    <source>
        <dbReference type="ARBA" id="ARBA00079037"/>
    </source>
</evidence>
<sequence length="4696" mass="510530">MANVRVAVRVRPLSKRETKEGGRIIVEVDGKVAKITNLKVDSRSDGFGDSREKVVAFGFDYCYWSVNPEDPHYASQDVVFQDLGTEVLSGAAKGYNICLLAYGQTGSGKTYTMLGTPASIGLTPRICEGLFLKEEDCAPLPSSCRIKVSFLEIYNERVRDLLKPPDQKKSYSLRVREHPEMGPYVQGLSQHVVTNYKQVIQLLEEGIANRITAATHVHEASSRSHAIFTIHYAQAILENNLPSEIASKINLVDLAGSERADPSYCKDRITEGANINKSLVTLGIVISTLAQNSQVFSSCQSLNSVTSDGGDSGIPSSPGTSGRGGPSRRQSYIPYRDSVLTWLLKDSLGGNSKTIMVATVSPAHTSYSETMSTLRYASNAKNIINKPRVNEDANIKLIRELREEIRRLKAMLLSFELVRFRSCNQIDYNIKNNVYHLLSLQIDQLTKDWTRKWNEWKALVEHYRVDINRRRAGVVIDSSLPHLMALEDDVLSTGVVLYHLKEGTTKIGRIDSDQEQDIVLQGQWIERDHCTITSACGVVVLRPAQGARCTVNGREVTASCRLTQGAVITLGKAQKFRFNHPAEAAVLRQRRQGGEAVGGSGSLEWLDLDGDVTASRLGLCPLLWKKRRVLGEQSDKDHLPPRAQIQQQRCYVGDLRQRILVGQIRAKQDLEFDHARVSRQIKDNQQWLLREETWLASLQQQQQQNRAAEKELEASVTTDAWLQTDPETQPSPLVRSQKRVVRLQLLRRRALRAAERNIRWKRVSFQRERIIKKQRLLEAQKRLEQLKALCWLQDDRPQKPPHQVLSPDAVVPGPQCRSESTSCSSLSLQRLCLRYLPQLHSVFLSQEISNTLPPVPDSTDQTSEKTPSEEYSPPSASYPPRTGSFSKNTLRSSGEGQLCTARAALARWGASAPGTCRTMSSKSASIQEMERAGERLRRMVSQSLASLGQPANKLQPRDEPEALTPSTQTRRAKGLADSGHVPAEWRKRELGTHKAAKGAGCSFSHPRGPKQAAERGKAAKTLGAESKAPSPSRASTGQQRVLAARVREVIKKSSRMSPGSHLKRQHSAGDPDTMASLTDSSPVVDHTREKDGDLSDADSSYSVDSLSCVHAKARMETLKPEDPQGKEQDLPEPENSESDCSQISEDSLSEKGYQSPQDNPGDSYLPNGHGHLRARARDSGRGFISSSDCGLVAQAHRSFSLDSLIDAEEELGEEQQEEPFFGSADEMPTETFWHLQTSSLPVVGQEAMCSLGPTNQRTGVRLDAILPMSSSFYLDAQSQPPCEQPESEVEATSSEQVNTLQGMQVPGRSPLLSLDSWFSCDSKINPSSPAGIASSLCPSPDVQEFQPCGWERPGDWPNMEEVKPSCTEAVLPFSSKLPPGGAELPYSVKAVYTIPASDTSKLSLWGSYRLLQQGTDGTFQARGVSDTVQQGNSEASNNSSVSSVLAPSAASFTHVGSAHEKDWAAPQQKYLFELAHPVLEAVGEARPAFTSLEEDSCSLAQVPGQRRDTLLAVASGASSSLDFNNFPIHLPKLRRLRAEKEQDSLSVRLEGTSDFFTASEKEVSYTGNYSADIESLTSGTTNAQVFASENKIEDSMREACEIQQNDFEESSQSSREPGLMTASDENFFLKNPCQSNVTIATKEDHWPQGWAPLGKSSAGQAGQLSHISHHPLQEDKADYQESSKNMVGRHTNLSFAFPLGPELYLHSAPWDPFPPSLQPPLLETVYVTKSRDALTETALEIPACREARVPSPPPREAWGFGHEYQVLQNVYVKKNVPALLLKQNSKMASSEQVTAERPVGLNTQEGSGEIGKCPGNVQEESHHSVYFFVAQNRHVLTSTSKKVCELENQVGNLNTNSLPALREGEKATVQSYCSVSSDSSGPRKPLLVRESETAGEEKQDPNAVLRQTRALDSNRQLPSGARSDFICETISLGPDRDTLGETPLSLKSRSIHRRVSSPEIMAQDESPTHKGEGKNETGLPGKSLHPKDSLEEFKLSWTEAAHDRFQSVTRSQERNLSECKGPGKSQETPNPKELPAGNKKNKRVHNADEMAKLIKSVMQLENGILEIESKQNKHLYASHILGVSDKFVFQDQNDQEMADHVLRPGSSKNHLSFKDQPSPKQTDDAIFSDGEAGEMEVNSSIGKDSQAQKITLSPFKSREWVQDLKFAREHTHPAVLDTPARDVCDYLGTCTAPKEPTNTSVNPRRTKALSRAVPERSSEKEGKLVHASARPRGQPCGLGGLEEPETVTGFQDSQVAKTVSSSKQEEPKAQGRVKEMTTQIGESLQEEYKMASMTEKLLSPNQHCIGTFFSQETSPWLSRPDPSTAPHRDLSNTLYLNSPRLPRSYLHASDAIGISSVDYVLDPTVLKMPDSPWVPEAGYQGRCGEPRSHSPQGNVRSGSSVARAAGYGSAVSMAVVSQGQSSAQESMPLGAEGRRSASTSPQYQGESPSNTLLCLSTEAAVQRGTTRAGSLNRVSSPLEKRASCPLEEGNDQGREVTQKAEKEAEDLSATSAAFSALVSLPRVPHLEPSAHTSTGLAVLEEMRQAKAQGKQLHDLLAGGTVLPYYETLLEPECSSTAPRRPQCLQTDQPVSDRTRNGDDAQGFHMSSPSAEPGHAWTDKRKVLQATALSTDSFQPLSNTEINRGPWPPSQTSSHADPALGKSHCSGELRHYLGAGEEFVCHSSPFEIIERKIETTSIPSADLLGSDSLPSSAAAEEDRRVMPEKETAALSSQDPSDDPGVRRRGQSQLAPWETAEGRPPGTQESSLAHPEPRTLDTTCGGGSGNFLVAAQEGKTACFESQVVICAVQNSASLSEPNQDHIQGLKASNVLEEGRASPKQGTILLGALTRVELEAPAQQCVRWNGSVGSGPAGACRAGSKHPRPAPLPDQRPIPDPGGVREEASCRCPQETSDRVAFSGSTEGKRTLSLSGGQEDSRALPCRQLCNPQPIASQACSPPSSTLLCYRNGDLEKGTSEATPQPLQPPCIVSARACGMDERGESYSRKPDVLLARGLEPKGIHVKFEPIDSGTLESFVAAAVLSLAQGCSSPAAPDARTSFLSHSVADGSSRSVRDPEKMVAEEKASTELEAAPVPPGVHPEPLRKFQDSSLGGQNAQEPQTKPELPVTIGRPHTLNLSEESVETELLVEPQNGCLGNAIRCFPEKAQLSTESRDHSGLDPQAKLIAKLKHSSNPQVDRPWEEEQKQREQVSGGGEDPAQVRCPPRSNEGGLDGCQIRDASREEGDAARAPVSRTFSSGFEDPVAVPLGPTARSPGQPFPGSEQSAPHHRRSLPVIAIFSGPQNSRSSPKPQFSVVSSSRSLQELNLSVEPPSPTDEETQEPNKLWNPRPRGHSSGKSTAGASPKAEDCHQEASFNRDSSTADHKPFQSASPPYPTSSAPSCMPTPDFMSSWLHGTLQQAWQGKPRSPGGQASPEKQLSEADEGLLHFGSSDLNPSVLPWHPEGRAHIGWKQYVFGSAVDVSCSQTSQGLGPSNMARCSSVDHGLGDRNSPFHSHLSTCARAQGLSSPHSSTENVQGSHEAWKVWGSSPALGNPHVLTGPEGAVSTRSPDRAQFPGTPDEAGSLRREPPWADGSAAGPVDEIMLLYPSEEGGPVGQPRMNTLEQGTQTLGCRRRWSHTDVSSAELDASAAPPSDLVSWTSMHNLSVHLSQLLNSTSELLGSLSQPSVVEKEQNAKRETPDEAARALRTDGCTQTTVDEGIQTDLAPPPLHLQAPEASPRESNMVLEVLGSDIAISQEKGCVPGPPEKIEAEETAWETAGPPDLQEESTHSRPLSPPVSSSHLFQKAPSGQKLPPVSPQASDASLPAGSQPEESCLAGSSPGLNTSHSPGPCPGAVESMGEHRAQKQLGPTRALLVDRASSPILIVNASTQRAGLPLGPLLLSAPSARLLEGHQKLVSSPDLPLDAPRPPASNSSQTTNESGGPQRVGAPCREGRSPSERSDSRSFLEVTSPRSLQQSPELQVRFFEQPCQRLHPRPTAWVQSRLLPLPLRSRSQRPADGFVPEDMASLKCGPLSMRRLSRWKSRPEKVGESPASPVEPQPALDVASSLGGLQHLGPCPIPGLADDDHTGLQGPTLGPADACRPQGLLRPSSQKCLAPESQHHSLSDLPVHNKFSDWCGVHNGSPGGLGVVELLGSRRDLSSSEEGPRPPQPPDDQSRDPECSRREQIPLQVGTQNLSLSVELTEAKLHRGFGESDALLQVLQSGTGEALVADTPGPSTWEELYARQKQTIETLRRQRAERLQNFRRTRSLSPQKQLSLLPNRDLPTRDLDLPSRRREYLQQLRKDVVETTRSPGLVSRSAHPPSDIELMLREYQRAREEAKVEIAQARDRLRERTEQEKLRIRQQILCQLLREEEKLHTLGTSSSLCTSSNGSLSSAVTSGYNSSPALSGQLQSPDSVGDTNLLDSGDSWIGDVRGRSAVRNSHLNLAGSAWKSLAHSRRASLGSCCCSPSSLSSLGTSFSSSSYQDLARHIVDISVTDVMAACSDDLHNLFSRQAAAGWNYQGEEQAVQLYYKMFSSTRHGFLGAGVLSQPLSHVWAAVSDPTLWPLYHKPIQTVRLHQRVTNSINLVYLVCNPAVCALKQPRDFCCVCVEAKEGHLSIMAAQSVYDTSMPRPSREMVRGEILPSAWILQPLTVEGKETTRVIYLAQVELGAPGFPPQLLSSFIKQQPLVIARLASFLGS</sequence>
<dbReference type="InterPro" id="IPR027417">
    <property type="entry name" value="P-loop_NTPase"/>
</dbReference>
<dbReference type="CTD" id="57519"/>
<feature type="compositionally biased region" description="Basic and acidic residues" evidence="17">
    <location>
        <begin position="2004"/>
        <end position="2017"/>
    </location>
</feature>
<keyword evidence="7 16" id="KW-0175">Coiled coil</keyword>
<feature type="compositionally biased region" description="Basic and acidic residues" evidence="17">
    <location>
        <begin position="1115"/>
        <end position="1129"/>
    </location>
</feature>
<feature type="compositionally biased region" description="Basic and acidic residues" evidence="17">
    <location>
        <begin position="3194"/>
        <end position="3204"/>
    </location>
</feature>
<dbReference type="InterPro" id="IPR001752">
    <property type="entry name" value="Kinesin_motor_dom"/>
</dbReference>
<dbReference type="FunFam" id="3.30.530.20:FF:000022">
    <property type="entry name" value="StAR-related lipid transfer (START) domain-containing 9"/>
    <property type="match status" value="1"/>
</dbReference>
<evidence type="ECO:0000256" key="15">
    <source>
        <dbReference type="PROSITE-ProRule" id="PRU00283"/>
    </source>
</evidence>
<feature type="region of interest" description="Disordered" evidence="17">
    <location>
        <begin position="3907"/>
        <end position="3974"/>
    </location>
</feature>
<feature type="compositionally biased region" description="Pro residues" evidence="17">
    <location>
        <begin position="2882"/>
        <end position="2893"/>
    </location>
</feature>
<dbReference type="PRINTS" id="PR00380">
    <property type="entry name" value="KINESINHEAVY"/>
</dbReference>
<dbReference type="InterPro" id="IPR023393">
    <property type="entry name" value="START-like_dom_sf"/>
</dbReference>
<dbReference type="Proteomes" id="UP000694851">
    <property type="component" value="Unplaced"/>
</dbReference>
<feature type="region of interest" description="Disordered" evidence="17">
    <location>
        <begin position="2195"/>
        <end position="2238"/>
    </location>
</feature>
<feature type="compositionally biased region" description="Basic and acidic residues" evidence="17">
    <location>
        <begin position="2715"/>
        <end position="2726"/>
    </location>
</feature>
<keyword evidence="3" id="KW-0963">Cytoplasm</keyword>
<dbReference type="GO" id="GO:0007018">
    <property type="term" value="P:microtubule-based movement"/>
    <property type="evidence" value="ECO:0007669"/>
    <property type="project" value="InterPro"/>
</dbReference>
<feature type="region of interest" description="Disordered" evidence="17">
    <location>
        <begin position="2004"/>
        <end position="2044"/>
    </location>
</feature>
<evidence type="ECO:0000256" key="4">
    <source>
        <dbReference type="ARBA" id="ARBA00022553"/>
    </source>
</evidence>
<keyword evidence="20" id="KW-1185">Reference proteome</keyword>
<feature type="region of interest" description="Disordered" evidence="17">
    <location>
        <begin position="306"/>
        <end position="330"/>
    </location>
</feature>
<gene>
    <name evidence="21" type="primary">STARD9</name>
</gene>
<dbReference type="PANTHER" id="PTHR47117:SF1">
    <property type="entry name" value="STAR-RELATED LIPID TRANSFER PROTEIN 9"/>
    <property type="match status" value="1"/>
</dbReference>
<feature type="compositionally biased region" description="Basic and acidic residues" evidence="17">
    <location>
        <begin position="983"/>
        <end position="992"/>
    </location>
</feature>
<feature type="compositionally biased region" description="Polar residues" evidence="17">
    <location>
        <begin position="1138"/>
        <end position="1160"/>
    </location>
</feature>
<evidence type="ECO:0000256" key="16">
    <source>
        <dbReference type="SAM" id="Coils"/>
    </source>
</evidence>
<dbReference type="InterPro" id="IPR000253">
    <property type="entry name" value="FHA_dom"/>
</dbReference>
<dbReference type="Pfam" id="PF00225">
    <property type="entry name" value="Kinesin"/>
    <property type="match status" value="1"/>
</dbReference>
<comment type="function">
    <text evidence="12">Microtubule-dependent motor protein required for spindle pole assembly during mitosis. Required to stabilize the pericentriolar material (PCM).</text>
</comment>
<dbReference type="GO" id="GO:0005737">
    <property type="term" value="C:cytoplasm"/>
    <property type="evidence" value="ECO:0007669"/>
    <property type="project" value="TreeGrafter"/>
</dbReference>
<feature type="region of interest" description="Disordered" evidence="17">
    <location>
        <begin position="1873"/>
        <end position="1918"/>
    </location>
</feature>
<evidence type="ECO:0000256" key="6">
    <source>
        <dbReference type="ARBA" id="ARBA00022840"/>
    </source>
</evidence>
<evidence type="ECO:0000256" key="10">
    <source>
        <dbReference type="ARBA" id="ARBA00023242"/>
    </source>
</evidence>
<dbReference type="SMART" id="SM00240">
    <property type="entry name" value="FHA"/>
    <property type="match status" value="1"/>
</dbReference>
<dbReference type="PANTHER" id="PTHR47117">
    <property type="entry name" value="STAR-RELATED LIPID TRANSFER PROTEIN 9"/>
    <property type="match status" value="1"/>
</dbReference>
<feature type="compositionally biased region" description="Basic and acidic residues" evidence="17">
    <location>
        <begin position="1966"/>
        <end position="1975"/>
    </location>
</feature>
<dbReference type="KEGG" id="hai:109384030"/>
<dbReference type="Gene3D" id="3.30.530.20">
    <property type="match status" value="1"/>
</dbReference>
<feature type="compositionally biased region" description="Basic and acidic residues" evidence="17">
    <location>
        <begin position="1887"/>
        <end position="1900"/>
    </location>
</feature>
<feature type="compositionally biased region" description="Basic and acidic residues" evidence="17">
    <location>
        <begin position="3068"/>
        <end position="3083"/>
    </location>
</feature>
<keyword evidence="6 15" id="KW-0067">ATP-binding</keyword>
<comment type="subcellular location">
    <subcellularLocation>
        <location evidence="1">Cytoplasm</location>
        <location evidence="1">Cytoskeleton</location>
        <location evidence="1">Microtubule organizing center</location>
        <location evidence="1">Centrosome</location>
        <location evidence="1">Centriole</location>
    </subcellularLocation>
    <subcellularLocation>
        <location evidence="2">Nucleus</location>
    </subcellularLocation>
</comment>
<evidence type="ECO:0000256" key="7">
    <source>
        <dbReference type="ARBA" id="ARBA00023054"/>
    </source>
</evidence>
<dbReference type="FunFam" id="3.40.850.10:FF:000021">
    <property type="entry name" value="kinesin-like protein KIF16B isoform X1"/>
    <property type="match status" value="1"/>
</dbReference>
<feature type="region of interest" description="Disordered" evidence="17">
    <location>
        <begin position="849"/>
        <end position="893"/>
    </location>
</feature>
<dbReference type="GO" id="GO:0005814">
    <property type="term" value="C:centriole"/>
    <property type="evidence" value="ECO:0007669"/>
    <property type="project" value="UniProtKB-SubCell"/>
</dbReference>
<feature type="compositionally biased region" description="Low complexity" evidence="17">
    <location>
        <begin position="306"/>
        <end position="320"/>
    </location>
</feature>
<evidence type="ECO:0000256" key="17">
    <source>
        <dbReference type="SAM" id="MobiDB-lite"/>
    </source>
</evidence>
<dbReference type="Pfam" id="PF01852">
    <property type="entry name" value="START"/>
    <property type="match status" value="1"/>
</dbReference>
<feature type="coiled-coil region" evidence="16">
    <location>
        <begin position="4321"/>
        <end position="4352"/>
    </location>
</feature>
<feature type="compositionally biased region" description="Basic and acidic residues" evidence="17">
    <location>
        <begin position="3683"/>
        <end position="3702"/>
    </location>
</feature>
<feature type="binding site" evidence="15">
    <location>
        <begin position="103"/>
        <end position="110"/>
    </location>
    <ligand>
        <name>ATP</name>
        <dbReference type="ChEBI" id="CHEBI:30616"/>
    </ligand>
</feature>
<feature type="region of interest" description="Disordered" evidence="17">
    <location>
        <begin position="2699"/>
        <end position="2777"/>
    </location>
</feature>
<feature type="region of interest" description="Disordered" evidence="17">
    <location>
        <begin position="4151"/>
        <end position="4177"/>
    </location>
</feature>
<dbReference type="SUPFAM" id="SSF49879">
    <property type="entry name" value="SMAD/FHA domain"/>
    <property type="match status" value="1"/>
</dbReference>
<dbReference type="GO" id="GO:0005634">
    <property type="term" value="C:nucleus"/>
    <property type="evidence" value="ECO:0007669"/>
    <property type="project" value="UniProtKB-SubCell"/>
</dbReference>
<feature type="compositionally biased region" description="Polar residues" evidence="17">
    <location>
        <begin position="3296"/>
        <end position="3321"/>
    </location>
</feature>
<dbReference type="Gene3D" id="2.60.200.20">
    <property type="match status" value="1"/>
</dbReference>
<keyword evidence="9" id="KW-0206">Cytoskeleton</keyword>
<dbReference type="CDD" id="cd01365">
    <property type="entry name" value="KISc_KIF1A_KIF1B"/>
    <property type="match status" value="1"/>
</dbReference>
<evidence type="ECO:0000313" key="21">
    <source>
        <dbReference type="RefSeq" id="XP_019500500.1"/>
    </source>
</evidence>
<protein>
    <recommendedName>
        <fullName evidence="13">StAR-related lipid transfer protein 9</fullName>
    </recommendedName>
    <alternativeName>
        <fullName evidence="14">START domain-containing protein 9</fullName>
    </alternativeName>
</protein>
<feature type="compositionally biased region" description="Polar residues" evidence="17">
    <location>
        <begin position="2389"/>
        <end position="2400"/>
    </location>
</feature>
<feature type="domain" description="Kinesin motor" evidence="18">
    <location>
        <begin position="3"/>
        <end position="383"/>
    </location>
</feature>
<feature type="region of interest" description="Disordered" evidence="17">
    <location>
        <begin position="2380"/>
        <end position="2401"/>
    </location>
</feature>
<feature type="domain" description="START" evidence="19">
    <location>
        <begin position="4561"/>
        <end position="4696"/>
    </location>
</feature>
<feature type="region of interest" description="Disordered" evidence="17">
    <location>
        <begin position="2573"/>
        <end position="2615"/>
    </location>
</feature>
<comment type="similarity">
    <text evidence="15">Belongs to the TRAFAC class myosin-kinesin ATPase superfamily. Kinesin family.</text>
</comment>
<organism evidence="20 21">
    <name type="scientific">Hipposideros armiger</name>
    <name type="common">Great Himalayan leaf-nosed bat</name>
    <dbReference type="NCBI Taxonomy" id="186990"/>
    <lineage>
        <taxon>Eukaryota</taxon>
        <taxon>Metazoa</taxon>
        <taxon>Chordata</taxon>
        <taxon>Craniata</taxon>
        <taxon>Vertebrata</taxon>
        <taxon>Euteleostomi</taxon>
        <taxon>Mammalia</taxon>
        <taxon>Eutheria</taxon>
        <taxon>Laurasiatheria</taxon>
        <taxon>Chiroptera</taxon>
        <taxon>Yinpterochiroptera</taxon>
        <taxon>Rhinolophoidea</taxon>
        <taxon>Hipposideridae</taxon>
        <taxon>Hipposideros</taxon>
    </lineage>
</organism>
<feature type="compositionally biased region" description="Basic and acidic residues" evidence="17">
    <location>
        <begin position="2491"/>
        <end position="2501"/>
    </location>
</feature>
<evidence type="ECO:0000256" key="8">
    <source>
        <dbReference type="ARBA" id="ARBA00023175"/>
    </source>
</evidence>